<feature type="transmembrane region" description="Helical" evidence="1">
    <location>
        <begin position="203"/>
        <end position="224"/>
    </location>
</feature>
<evidence type="ECO:0000256" key="1">
    <source>
        <dbReference type="SAM" id="Phobius"/>
    </source>
</evidence>
<evidence type="ECO:0000313" key="2">
    <source>
        <dbReference type="EMBL" id="OQS01207.1"/>
    </source>
</evidence>
<keyword evidence="1" id="KW-0472">Membrane</keyword>
<keyword evidence="1" id="KW-1133">Transmembrane helix</keyword>
<comment type="caution">
    <text evidence="2">The sequence shown here is derived from an EMBL/GenBank/DDBJ whole genome shotgun (WGS) entry which is preliminary data.</text>
</comment>
<protein>
    <recommendedName>
        <fullName evidence="4">Transmembrane protein</fullName>
    </recommendedName>
</protein>
<proteinExistence type="predicted"/>
<sequence>MQYTNIVSGAYYRDARTFTEVYRRHNIDIKGDCFHTMIQLPGVTTYGIGMQEAICNLIQAPNATVAYCQSNILAGKLMGRTCIWTAANPRTATLAFYCATTPVYDARLVWFKFVYRLLLTVYALAQLWRQYYRHYQTLFADLQLFGSLDSEFGTIHRYQVYAGDPTSVVLSDPVLSGAFQVDFFLSSTEMIGATFRTLQLDDLVQWTFGVLYCMRTVWLVFCGMRYGTFVIKSLRWEKRVVPLDTTLMTISTLVFATGVNFLFGNTRLLHSFGLPGSGYH</sequence>
<feature type="transmembrane region" description="Helical" evidence="1">
    <location>
        <begin position="245"/>
        <end position="263"/>
    </location>
</feature>
<gene>
    <name evidence="2" type="ORF">ACHHYP_01739</name>
</gene>
<reference evidence="2 3" key="1">
    <citation type="journal article" date="2014" name="Genome Biol. Evol.">
        <title>The secreted proteins of Achlya hypogyna and Thraustotheca clavata identify the ancestral oomycete secretome and reveal gene acquisitions by horizontal gene transfer.</title>
        <authorList>
            <person name="Misner I."/>
            <person name="Blouin N."/>
            <person name="Leonard G."/>
            <person name="Richards T.A."/>
            <person name="Lane C.E."/>
        </authorList>
    </citation>
    <scope>NUCLEOTIDE SEQUENCE [LARGE SCALE GENOMIC DNA]</scope>
    <source>
        <strain evidence="2 3">ATCC 48635</strain>
    </source>
</reference>
<evidence type="ECO:0000313" key="3">
    <source>
        <dbReference type="Proteomes" id="UP000243579"/>
    </source>
</evidence>
<dbReference type="OrthoDB" id="79579at2759"/>
<name>A0A1V9ZT75_ACHHY</name>
<keyword evidence="3" id="KW-1185">Reference proteome</keyword>
<organism evidence="2 3">
    <name type="scientific">Achlya hypogyna</name>
    <name type="common">Oomycete</name>
    <name type="synonym">Protoachlya hypogyna</name>
    <dbReference type="NCBI Taxonomy" id="1202772"/>
    <lineage>
        <taxon>Eukaryota</taxon>
        <taxon>Sar</taxon>
        <taxon>Stramenopiles</taxon>
        <taxon>Oomycota</taxon>
        <taxon>Saprolegniomycetes</taxon>
        <taxon>Saprolegniales</taxon>
        <taxon>Achlyaceae</taxon>
        <taxon>Achlya</taxon>
    </lineage>
</organism>
<evidence type="ECO:0008006" key="4">
    <source>
        <dbReference type="Google" id="ProtNLM"/>
    </source>
</evidence>
<feature type="transmembrane region" description="Helical" evidence="1">
    <location>
        <begin position="113"/>
        <end position="132"/>
    </location>
</feature>
<dbReference type="EMBL" id="JNBR01000013">
    <property type="protein sequence ID" value="OQS01207.1"/>
    <property type="molecule type" value="Genomic_DNA"/>
</dbReference>
<keyword evidence="1" id="KW-0812">Transmembrane</keyword>
<dbReference type="AlphaFoldDB" id="A0A1V9ZT75"/>
<dbReference type="Proteomes" id="UP000243579">
    <property type="component" value="Unassembled WGS sequence"/>
</dbReference>
<accession>A0A1V9ZT75</accession>